<proteinExistence type="predicted"/>
<feature type="region of interest" description="Disordered" evidence="1">
    <location>
        <begin position="141"/>
        <end position="165"/>
    </location>
</feature>
<dbReference type="OrthoDB" id="10352728at2759"/>
<comment type="caution">
    <text evidence="2">The sequence shown here is derived from an EMBL/GenBank/DDBJ whole genome shotgun (WGS) entry which is preliminary data.</text>
</comment>
<accession>A0A9P4WLV7</accession>
<name>A0A9P4WLV7_9PLEO</name>
<evidence type="ECO:0000256" key="1">
    <source>
        <dbReference type="SAM" id="MobiDB-lite"/>
    </source>
</evidence>
<sequence length="165" mass="19126">MDFFVKLHDMYSAALHIYTFLVQAIIDSLNTSGKECHCSGCTRQLERWGMDKHTEIRLEAEGLAFRLFGMDRNFKKLHNDLLKKWEKTGRDGLRCMIDALPKQEDLKSKAVVRKYFPRQLREIEEAESRTIRRPTVLSISDGKRVSGNKGESYDSGCETDTRDTF</sequence>
<dbReference type="AlphaFoldDB" id="A0A9P4WLV7"/>
<gene>
    <name evidence="2" type="ORF">E8E12_004887</name>
</gene>
<keyword evidence="3" id="KW-1185">Reference proteome</keyword>
<evidence type="ECO:0000313" key="2">
    <source>
        <dbReference type="EMBL" id="KAF3035930.1"/>
    </source>
</evidence>
<organism evidence="2 3">
    <name type="scientific">Didymella heteroderae</name>
    <dbReference type="NCBI Taxonomy" id="1769908"/>
    <lineage>
        <taxon>Eukaryota</taxon>
        <taxon>Fungi</taxon>
        <taxon>Dikarya</taxon>
        <taxon>Ascomycota</taxon>
        <taxon>Pezizomycotina</taxon>
        <taxon>Dothideomycetes</taxon>
        <taxon>Pleosporomycetidae</taxon>
        <taxon>Pleosporales</taxon>
        <taxon>Pleosporineae</taxon>
        <taxon>Didymellaceae</taxon>
        <taxon>Didymella</taxon>
    </lineage>
</organism>
<dbReference type="Proteomes" id="UP000758155">
    <property type="component" value="Unassembled WGS sequence"/>
</dbReference>
<protein>
    <submittedName>
        <fullName evidence="2">Uncharacterized protein</fullName>
    </submittedName>
</protein>
<dbReference type="EMBL" id="SWKV01000054">
    <property type="protein sequence ID" value="KAF3035930.1"/>
    <property type="molecule type" value="Genomic_DNA"/>
</dbReference>
<reference evidence="2" key="1">
    <citation type="submission" date="2019-04" db="EMBL/GenBank/DDBJ databases">
        <title>Sequencing of skin fungus with MAO and IRED activity.</title>
        <authorList>
            <person name="Marsaioli A.J."/>
            <person name="Bonatto J.M.C."/>
            <person name="Reis Junior O."/>
        </authorList>
    </citation>
    <scope>NUCLEOTIDE SEQUENCE</scope>
    <source>
        <strain evidence="2">28M1</strain>
    </source>
</reference>
<evidence type="ECO:0000313" key="3">
    <source>
        <dbReference type="Proteomes" id="UP000758155"/>
    </source>
</evidence>